<keyword evidence="7" id="KW-0411">Iron-sulfur</keyword>
<keyword evidence="14" id="KW-1185">Reference proteome</keyword>
<evidence type="ECO:0000256" key="5">
    <source>
        <dbReference type="ARBA" id="ARBA00022723"/>
    </source>
</evidence>
<reference evidence="13 14" key="1">
    <citation type="submission" date="2019-09" db="EMBL/GenBank/DDBJ databases">
        <title>Draft genome sequence of the thermophilic Saccharopolyspora hirsuta VKM Ac-666T.</title>
        <authorList>
            <person name="Lobastova T.G."/>
            <person name="Fokina V."/>
            <person name="Bragin E.Y."/>
            <person name="Shtratnikova V.Y."/>
            <person name="Starodumova I.P."/>
            <person name="Tarlachkov S.V."/>
            <person name="Donova M.V."/>
        </authorList>
    </citation>
    <scope>NUCLEOTIDE SEQUENCE [LARGE SCALE GENOMIC DNA]</scope>
    <source>
        <strain evidence="13 14">VKM Ac-666</strain>
    </source>
</reference>
<evidence type="ECO:0000256" key="2">
    <source>
        <dbReference type="ARBA" id="ARBA00004496"/>
    </source>
</evidence>
<dbReference type="Pfam" id="PF02467">
    <property type="entry name" value="Whib"/>
    <property type="match status" value="1"/>
</dbReference>
<comment type="similarity">
    <text evidence="3">Belongs to the WhiB family.</text>
</comment>
<dbReference type="GO" id="GO:0051539">
    <property type="term" value="F:4 iron, 4 sulfur cluster binding"/>
    <property type="evidence" value="ECO:0007669"/>
    <property type="project" value="UniProtKB-KW"/>
</dbReference>
<sequence length="118" mass="13362">MFHEEEWRVRRFGRCTTSSSQDAWFPDPARGTEGLAHQRRQAAEACARCPVQYECLILALDHEINEGVSWGIWGGVCARDRRQAIEHATERHHGTPDARDVAQDLLVNLSPQAVDRIA</sequence>
<keyword evidence="9" id="KW-0238">DNA-binding</keyword>
<dbReference type="InterPro" id="IPR034768">
    <property type="entry name" value="4FE4S_WBL"/>
</dbReference>
<dbReference type="SMR" id="A0A5M7B7A9"/>
<dbReference type="PANTHER" id="PTHR38839">
    <property type="entry name" value="TRANSCRIPTIONAL REGULATOR WHID-RELATED"/>
    <property type="match status" value="1"/>
</dbReference>
<dbReference type="GO" id="GO:0046872">
    <property type="term" value="F:metal ion binding"/>
    <property type="evidence" value="ECO:0007669"/>
    <property type="project" value="UniProtKB-KW"/>
</dbReference>
<gene>
    <name evidence="13" type="ORF">F1721_33005</name>
</gene>
<keyword evidence="8" id="KW-0805">Transcription regulation</keyword>
<name>A0A5M7B7A9_SACHI</name>
<dbReference type="GO" id="GO:0045454">
    <property type="term" value="P:cell redox homeostasis"/>
    <property type="evidence" value="ECO:0007669"/>
    <property type="project" value="TreeGrafter"/>
</dbReference>
<keyword evidence="6" id="KW-0408">Iron</keyword>
<dbReference type="GO" id="GO:0005737">
    <property type="term" value="C:cytoplasm"/>
    <property type="evidence" value="ECO:0007669"/>
    <property type="project" value="UniProtKB-SubCell"/>
</dbReference>
<comment type="cofactor">
    <cofactor evidence="1">
        <name>[4Fe-4S] cluster</name>
        <dbReference type="ChEBI" id="CHEBI:49883"/>
    </cofactor>
</comment>
<evidence type="ECO:0000313" key="13">
    <source>
        <dbReference type="EMBL" id="KAA5825456.1"/>
    </source>
</evidence>
<dbReference type="EMBL" id="VWPH01000021">
    <property type="protein sequence ID" value="KAA5825456.1"/>
    <property type="molecule type" value="Genomic_DNA"/>
</dbReference>
<comment type="subcellular location">
    <subcellularLocation>
        <location evidence="2">Cytoplasm</location>
    </subcellularLocation>
</comment>
<dbReference type="Proteomes" id="UP000323946">
    <property type="component" value="Unassembled WGS sequence"/>
</dbReference>
<organism evidence="13 14">
    <name type="scientific">Saccharopolyspora hirsuta</name>
    <dbReference type="NCBI Taxonomy" id="1837"/>
    <lineage>
        <taxon>Bacteria</taxon>
        <taxon>Bacillati</taxon>
        <taxon>Actinomycetota</taxon>
        <taxon>Actinomycetes</taxon>
        <taxon>Pseudonocardiales</taxon>
        <taxon>Pseudonocardiaceae</taxon>
        <taxon>Saccharopolyspora</taxon>
    </lineage>
</organism>
<accession>A0A5M7B7A9</accession>
<evidence type="ECO:0000256" key="8">
    <source>
        <dbReference type="ARBA" id="ARBA00023015"/>
    </source>
</evidence>
<evidence type="ECO:0000256" key="10">
    <source>
        <dbReference type="ARBA" id="ARBA00023157"/>
    </source>
</evidence>
<dbReference type="OrthoDB" id="3697327at2"/>
<evidence type="ECO:0000256" key="1">
    <source>
        <dbReference type="ARBA" id="ARBA00001966"/>
    </source>
</evidence>
<proteinExistence type="inferred from homology"/>
<evidence type="ECO:0000256" key="4">
    <source>
        <dbReference type="ARBA" id="ARBA00022485"/>
    </source>
</evidence>
<evidence type="ECO:0000259" key="12">
    <source>
        <dbReference type="PROSITE" id="PS51674"/>
    </source>
</evidence>
<dbReference type="GO" id="GO:0045892">
    <property type="term" value="P:negative regulation of DNA-templated transcription"/>
    <property type="evidence" value="ECO:0007669"/>
    <property type="project" value="TreeGrafter"/>
</dbReference>
<dbReference type="AlphaFoldDB" id="A0A5M7B7A9"/>
<dbReference type="InterPro" id="IPR003482">
    <property type="entry name" value="Whib"/>
</dbReference>
<evidence type="ECO:0000256" key="9">
    <source>
        <dbReference type="ARBA" id="ARBA00023125"/>
    </source>
</evidence>
<dbReference type="GO" id="GO:0003677">
    <property type="term" value="F:DNA binding"/>
    <property type="evidence" value="ECO:0007669"/>
    <property type="project" value="UniProtKB-KW"/>
</dbReference>
<keyword evidence="11" id="KW-0804">Transcription</keyword>
<feature type="domain" description="4Fe-4S Wbl-type" evidence="12">
    <location>
        <begin position="14"/>
        <end position="83"/>
    </location>
</feature>
<evidence type="ECO:0000256" key="7">
    <source>
        <dbReference type="ARBA" id="ARBA00023014"/>
    </source>
</evidence>
<dbReference type="RefSeq" id="WP_150070772.1">
    <property type="nucleotide sequence ID" value="NZ_VWPH01000021.1"/>
</dbReference>
<keyword evidence="4" id="KW-0004">4Fe-4S</keyword>
<evidence type="ECO:0000256" key="11">
    <source>
        <dbReference type="ARBA" id="ARBA00023163"/>
    </source>
</evidence>
<evidence type="ECO:0000256" key="6">
    <source>
        <dbReference type="ARBA" id="ARBA00023004"/>
    </source>
</evidence>
<evidence type="ECO:0000313" key="14">
    <source>
        <dbReference type="Proteomes" id="UP000323946"/>
    </source>
</evidence>
<dbReference type="PROSITE" id="PS51674">
    <property type="entry name" value="4FE4S_WBL"/>
    <property type="match status" value="1"/>
</dbReference>
<comment type="caution">
    <text evidence="13">The sequence shown here is derived from an EMBL/GenBank/DDBJ whole genome shotgun (WGS) entry which is preliminary data.</text>
</comment>
<evidence type="ECO:0000256" key="3">
    <source>
        <dbReference type="ARBA" id="ARBA00006597"/>
    </source>
</evidence>
<protein>
    <submittedName>
        <fullName evidence="13">WhiB family transcriptional regulator</fullName>
    </submittedName>
</protein>
<keyword evidence="5" id="KW-0479">Metal-binding</keyword>
<dbReference type="GO" id="GO:0047134">
    <property type="term" value="F:protein-disulfide reductase [NAD(P)H] activity"/>
    <property type="evidence" value="ECO:0007669"/>
    <property type="project" value="TreeGrafter"/>
</dbReference>
<keyword evidence="10" id="KW-1015">Disulfide bond</keyword>